<reference evidence="2 3" key="1">
    <citation type="submission" date="2016-10" db="EMBL/GenBank/DDBJ databases">
        <authorList>
            <person name="de Groot N.N."/>
        </authorList>
    </citation>
    <scope>NUCLEOTIDE SEQUENCE [LARGE SCALE GENOMIC DNA]</scope>
    <source>
        <strain evidence="2 3">KHGC13</strain>
    </source>
</reference>
<protein>
    <submittedName>
        <fullName evidence="2">Prepilin-type N-terminal cleavage/methylation domain-containing protein</fullName>
    </submittedName>
</protein>
<proteinExistence type="predicted"/>
<evidence type="ECO:0000313" key="2">
    <source>
        <dbReference type="EMBL" id="SFU71632.1"/>
    </source>
</evidence>
<keyword evidence="1" id="KW-0472">Membrane</keyword>
<feature type="transmembrane region" description="Helical" evidence="1">
    <location>
        <begin position="12"/>
        <end position="33"/>
    </location>
</feature>
<keyword evidence="1" id="KW-1133">Transmembrane helix</keyword>
<evidence type="ECO:0000313" key="3">
    <source>
        <dbReference type="Proteomes" id="UP000198817"/>
    </source>
</evidence>
<name>A0A1I7IFF2_9FIRM</name>
<dbReference type="Pfam" id="PF07963">
    <property type="entry name" value="N_methyl"/>
    <property type="match status" value="1"/>
</dbReference>
<dbReference type="NCBIfam" id="TIGR02532">
    <property type="entry name" value="IV_pilin_GFxxxE"/>
    <property type="match status" value="1"/>
</dbReference>
<sequence length="186" mass="20600">MKKLRQKNGFTMAELLIVVAIIAVLVAIAIPILNTQLEKAREAHDIATMRSAASLAVEYYYAGVKDEDSAIAAGLKWWPNHGNDANAAGVYDPSTGKFLPKRSTDMKKAYGKGTKNDSQKTYTYNSDRQIYAPSENYSNAVCMIALYPNGNNKHIDVYWKDISNGNYIGGPKNSNDPKYSIRINID</sequence>
<evidence type="ECO:0000256" key="1">
    <source>
        <dbReference type="SAM" id="Phobius"/>
    </source>
</evidence>
<dbReference type="AlphaFoldDB" id="A0A1I7IFF2"/>
<organism evidence="2 3">
    <name type="scientific">Eubacterium pyruvativorans</name>
    <dbReference type="NCBI Taxonomy" id="155865"/>
    <lineage>
        <taxon>Bacteria</taxon>
        <taxon>Bacillati</taxon>
        <taxon>Bacillota</taxon>
        <taxon>Clostridia</taxon>
        <taxon>Eubacteriales</taxon>
        <taxon>Eubacteriaceae</taxon>
        <taxon>Eubacterium</taxon>
    </lineage>
</organism>
<keyword evidence="3" id="KW-1185">Reference proteome</keyword>
<dbReference type="OrthoDB" id="2055798at2"/>
<dbReference type="RefSeq" id="WP_090472224.1">
    <property type="nucleotide sequence ID" value="NZ_FOWF01000048.1"/>
</dbReference>
<dbReference type="Gene3D" id="3.30.700.10">
    <property type="entry name" value="Glycoprotein, Type 4 Pilin"/>
    <property type="match status" value="1"/>
</dbReference>
<dbReference type="InterPro" id="IPR012902">
    <property type="entry name" value="N_methyl_site"/>
</dbReference>
<keyword evidence="1" id="KW-0812">Transmembrane</keyword>
<dbReference type="InterPro" id="IPR045584">
    <property type="entry name" value="Pilin-like"/>
</dbReference>
<dbReference type="Proteomes" id="UP000198817">
    <property type="component" value="Unassembled WGS sequence"/>
</dbReference>
<dbReference type="SUPFAM" id="SSF54523">
    <property type="entry name" value="Pili subunits"/>
    <property type="match status" value="1"/>
</dbReference>
<dbReference type="STRING" id="155865.SAMN05216515_1487"/>
<accession>A0A1I7IFF2</accession>
<dbReference type="EMBL" id="FPBT01000044">
    <property type="protein sequence ID" value="SFU71632.1"/>
    <property type="molecule type" value="Genomic_DNA"/>
</dbReference>
<gene>
    <name evidence="2" type="ORF">SAMN05216508_1442</name>
</gene>